<dbReference type="SFLD" id="SFLDS00029">
    <property type="entry name" value="Radical_SAM"/>
    <property type="match status" value="1"/>
</dbReference>
<dbReference type="Proteomes" id="UP000727907">
    <property type="component" value="Unassembled WGS sequence"/>
</dbReference>
<evidence type="ECO:0000313" key="3">
    <source>
        <dbReference type="Proteomes" id="UP000727907"/>
    </source>
</evidence>
<sequence>MTMTATPEIGMVVVQPTAFCNIACTYCYLPDRSNKHVIAQSTVTRLFEQIFASGWACSEITVIWHAGEPLVVPVSFYREAFATIERMRPSTVHVRHSFQTNGTLIDADWCALFRDWNVGVGVSLDGPRELHDLHRKSRSGKGTFDKTIAGIRCLRENDVPFHVISVLSHASLDQPEELLDFYLSEGIDQICFNVEESEGDHVSSLFHGPELRRRYAAFLRTFWHRARQSGRVRFLREIDLALPRMFRPEGVPVRNIQTEPLAMLNVDSHGNVSSFSPELLGLKNADYGDYLLGNINFQTLQEIRDTCVASPLYRDITAGVEACSRSCEYFSVCGGGAPVNKLFENGSLTGTVTSYCTLTQMVPTDLILEAYDRLGRSPAALASAEAAVSLPVPGGSPAAEPSRIS</sequence>
<dbReference type="EMBL" id="JAHOPB010000001">
    <property type="protein sequence ID" value="MBU8874910.1"/>
    <property type="molecule type" value="Genomic_DNA"/>
</dbReference>
<organism evidence="2 3">
    <name type="scientific">Reyranella humidisoli</name>
    <dbReference type="NCBI Taxonomy" id="2849149"/>
    <lineage>
        <taxon>Bacteria</taxon>
        <taxon>Pseudomonadati</taxon>
        <taxon>Pseudomonadota</taxon>
        <taxon>Alphaproteobacteria</taxon>
        <taxon>Hyphomicrobiales</taxon>
        <taxon>Reyranellaceae</taxon>
        <taxon>Reyranella</taxon>
    </lineage>
</organism>
<reference evidence="2 3" key="1">
    <citation type="submission" date="2021-06" db="EMBL/GenBank/DDBJ databases">
        <authorList>
            <person name="Lee D.H."/>
        </authorList>
    </citation>
    <scope>NUCLEOTIDE SEQUENCE [LARGE SCALE GENOMIC DNA]</scope>
    <source>
        <strain evidence="2 3">MMS21-HV4-11</strain>
    </source>
</reference>
<dbReference type="InterPro" id="IPR026357">
    <property type="entry name" value="rSAM_SPASM_GrrM_OscB"/>
</dbReference>
<protein>
    <submittedName>
        <fullName evidence="2">GRRM system radical SAM/SPASM domain protein</fullName>
    </submittedName>
</protein>
<dbReference type="SFLD" id="SFLDG01386">
    <property type="entry name" value="main_SPASM_domain-containing"/>
    <property type="match status" value="1"/>
</dbReference>
<evidence type="ECO:0000313" key="2">
    <source>
        <dbReference type="EMBL" id="MBU8874910.1"/>
    </source>
</evidence>
<dbReference type="SFLD" id="SFLDG01072">
    <property type="entry name" value="dehydrogenase_like"/>
    <property type="match status" value="1"/>
</dbReference>
<dbReference type="Pfam" id="PF04055">
    <property type="entry name" value="Radical_SAM"/>
    <property type="match status" value="1"/>
</dbReference>
<evidence type="ECO:0000259" key="1">
    <source>
        <dbReference type="PROSITE" id="PS51918"/>
    </source>
</evidence>
<dbReference type="PANTHER" id="PTHR43273:SF8">
    <property type="entry name" value="RADICAL SAM DOMAIN PROTEIN"/>
    <property type="match status" value="1"/>
</dbReference>
<keyword evidence="3" id="KW-1185">Reference proteome</keyword>
<dbReference type="InterPro" id="IPR007197">
    <property type="entry name" value="rSAM"/>
</dbReference>
<comment type="caution">
    <text evidence="2">The sequence shown here is derived from an EMBL/GenBank/DDBJ whole genome shotgun (WGS) entry which is preliminary data.</text>
</comment>
<accession>A0ABS6ILM0</accession>
<dbReference type="CDD" id="cd01335">
    <property type="entry name" value="Radical_SAM"/>
    <property type="match status" value="1"/>
</dbReference>
<dbReference type="PANTHER" id="PTHR43273">
    <property type="entry name" value="ANAEROBIC SULFATASE-MATURATING ENZYME HOMOLOG ASLB-RELATED"/>
    <property type="match status" value="1"/>
</dbReference>
<proteinExistence type="predicted"/>
<gene>
    <name evidence="2" type="primary">grrM</name>
    <name evidence="2" type="ORF">KQ910_14125</name>
</gene>
<feature type="domain" description="Radical SAM core" evidence="1">
    <location>
        <begin position="4"/>
        <end position="233"/>
    </location>
</feature>
<dbReference type="PROSITE" id="PS51918">
    <property type="entry name" value="RADICAL_SAM"/>
    <property type="match status" value="1"/>
</dbReference>
<dbReference type="InterPro" id="IPR023867">
    <property type="entry name" value="Sulphatase_maturase_rSAM"/>
</dbReference>
<dbReference type="NCBIfam" id="TIGR04261">
    <property type="entry name" value="rSAM_GlyRichRpt"/>
    <property type="match status" value="1"/>
</dbReference>
<dbReference type="SFLD" id="SFLDG01067">
    <property type="entry name" value="SPASM/twitch_domain_containing"/>
    <property type="match status" value="1"/>
</dbReference>
<name>A0ABS6ILM0_9HYPH</name>